<feature type="chain" id="PRO_5034954186" description="Sphingomyelin phosphodiesterase" evidence="6">
    <location>
        <begin position="21"/>
        <end position="691"/>
    </location>
</feature>
<feature type="binding site" evidence="4">
    <location>
        <position position="479"/>
    </location>
    <ligand>
        <name>Zn(2+)</name>
        <dbReference type="ChEBI" id="CHEBI:29105"/>
        <label>2</label>
    </ligand>
</feature>
<dbReference type="Gene3D" id="3.60.21.10">
    <property type="match status" value="1"/>
</dbReference>
<proteinExistence type="inferred from homology"/>
<feature type="binding site" evidence="4">
    <location>
        <position position="244"/>
    </location>
    <ligand>
        <name>Zn(2+)</name>
        <dbReference type="ChEBI" id="CHEBI:29105"/>
        <label>1</label>
    </ligand>
</feature>
<evidence type="ECO:0000256" key="3">
    <source>
        <dbReference type="PIRNR" id="PIRNR000948"/>
    </source>
</evidence>
<feature type="binding site" evidence="4">
    <location>
        <position position="516"/>
    </location>
    <ligand>
        <name>Zn(2+)</name>
        <dbReference type="ChEBI" id="CHEBI:29105"/>
        <label>2</label>
    </ligand>
</feature>
<evidence type="ECO:0000259" key="7">
    <source>
        <dbReference type="Pfam" id="PF00149"/>
    </source>
</evidence>
<keyword evidence="3" id="KW-0326">Glycosidase</keyword>
<evidence type="ECO:0000256" key="4">
    <source>
        <dbReference type="PIRSR" id="PIRSR000948-1"/>
    </source>
</evidence>
<evidence type="ECO:0000256" key="1">
    <source>
        <dbReference type="ARBA" id="ARBA00022801"/>
    </source>
</evidence>
<feature type="disulfide bond" evidence="5">
    <location>
        <begin position="259"/>
        <end position="264"/>
    </location>
</feature>
<protein>
    <recommendedName>
        <fullName evidence="3">Sphingomyelin phosphodiesterase</fullName>
    </recommendedName>
</protein>
<comment type="caution">
    <text evidence="8">The sequence shown here is derived from an EMBL/GenBank/DDBJ whole genome shotgun (WGS) entry which is preliminary data.</text>
</comment>
<dbReference type="Proteomes" id="UP000664521">
    <property type="component" value="Unassembled WGS sequence"/>
</dbReference>
<dbReference type="PANTHER" id="PTHR10340">
    <property type="entry name" value="SPHINGOMYELIN PHOSPHODIESTERASE"/>
    <property type="match status" value="1"/>
</dbReference>
<dbReference type="InterPro" id="IPR041805">
    <property type="entry name" value="ASMase/PPN1_MPP"/>
</dbReference>
<feature type="binding site" evidence="4">
    <location>
        <position position="325"/>
    </location>
    <ligand>
        <name>Zn(2+)</name>
        <dbReference type="ChEBI" id="CHEBI:29105"/>
        <label>2</label>
    </ligand>
</feature>
<dbReference type="PANTHER" id="PTHR10340:SF27">
    <property type="entry name" value="ACL091CP"/>
    <property type="match status" value="1"/>
</dbReference>
<dbReference type="InterPro" id="IPR011160">
    <property type="entry name" value="Sphingomy_PDE"/>
</dbReference>
<feature type="disulfide bond" evidence="5">
    <location>
        <begin position="155"/>
        <end position="166"/>
    </location>
</feature>
<evidence type="ECO:0000256" key="2">
    <source>
        <dbReference type="ARBA" id="ARBA00023180"/>
    </source>
</evidence>
<evidence type="ECO:0000313" key="8">
    <source>
        <dbReference type="EMBL" id="CAF9924238.1"/>
    </source>
</evidence>
<keyword evidence="5" id="KW-1015">Disulfide bond</keyword>
<dbReference type="GO" id="GO:0004767">
    <property type="term" value="F:sphingomyelin phosphodiesterase activity"/>
    <property type="evidence" value="ECO:0007669"/>
    <property type="project" value="UniProtKB-UniRule"/>
</dbReference>
<comment type="function">
    <text evidence="3">Converts sphingomyelin to ceramide.</text>
</comment>
<feature type="binding site" evidence="4">
    <location>
        <position position="325"/>
    </location>
    <ligand>
        <name>Zn(2+)</name>
        <dbReference type="ChEBI" id="CHEBI:29105"/>
        <label>1</label>
    </ligand>
</feature>
<dbReference type="GO" id="GO:0006685">
    <property type="term" value="P:sphingomyelin catabolic process"/>
    <property type="evidence" value="ECO:0007669"/>
    <property type="project" value="UniProtKB-UniRule"/>
</dbReference>
<evidence type="ECO:0000256" key="5">
    <source>
        <dbReference type="PIRSR" id="PIRSR000948-2"/>
    </source>
</evidence>
<feature type="disulfide bond" evidence="5">
    <location>
        <begin position="129"/>
        <end position="197"/>
    </location>
</feature>
<reference evidence="8" key="1">
    <citation type="submission" date="2021-03" db="EMBL/GenBank/DDBJ databases">
        <authorList>
            <person name="Tagirdzhanova G."/>
        </authorList>
    </citation>
    <scope>NUCLEOTIDE SEQUENCE</scope>
</reference>
<feature type="disulfide bond" evidence="5">
    <location>
        <begin position="265"/>
        <end position="291"/>
    </location>
</feature>
<dbReference type="AlphaFoldDB" id="A0A8H3FLU5"/>
<dbReference type="InterPro" id="IPR029052">
    <property type="entry name" value="Metallo-depent_PP-like"/>
</dbReference>
<dbReference type="PIRSF" id="PIRSF000948">
    <property type="entry name" value="Sphingomy_PDE"/>
    <property type="match status" value="1"/>
</dbReference>
<feature type="binding site" evidence="4">
    <location>
        <position position="246"/>
    </location>
    <ligand>
        <name>Zn(2+)</name>
        <dbReference type="ChEBI" id="CHEBI:29105"/>
        <label>1</label>
    </ligand>
</feature>
<keyword evidence="1 3" id="KW-0378">Hydrolase</keyword>
<keyword evidence="9" id="KW-1185">Reference proteome</keyword>
<name>A0A8H3FLU5_9LECA</name>
<dbReference type="InterPro" id="IPR004843">
    <property type="entry name" value="Calcineurin-like_PHP"/>
</dbReference>
<dbReference type="GO" id="GO:0016798">
    <property type="term" value="F:hydrolase activity, acting on glycosyl bonds"/>
    <property type="evidence" value="ECO:0007669"/>
    <property type="project" value="UniProtKB-KW"/>
</dbReference>
<accession>A0A8H3FLU5</accession>
<dbReference type="GO" id="GO:0016020">
    <property type="term" value="C:membrane"/>
    <property type="evidence" value="ECO:0007669"/>
    <property type="project" value="GOC"/>
</dbReference>
<feature type="domain" description="Calcineurin-like phosphoesterase" evidence="7">
    <location>
        <begin position="238"/>
        <end position="519"/>
    </location>
</feature>
<gene>
    <name evidence="8" type="ORF">HETSPECPRED_005536</name>
</gene>
<dbReference type="Pfam" id="PF00149">
    <property type="entry name" value="Metallophos"/>
    <property type="match status" value="1"/>
</dbReference>
<keyword evidence="4" id="KW-0862">Zinc</keyword>
<dbReference type="EMBL" id="CAJPDS010000035">
    <property type="protein sequence ID" value="CAF9924238.1"/>
    <property type="molecule type" value="Genomic_DNA"/>
</dbReference>
<dbReference type="OrthoDB" id="282973at2759"/>
<organism evidence="8 9">
    <name type="scientific">Heterodermia speciosa</name>
    <dbReference type="NCBI Taxonomy" id="116794"/>
    <lineage>
        <taxon>Eukaryota</taxon>
        <taxon>Fungi</taxon>
        <taxon>Dikarya</taxon>
        <taxon>Ascomycota</taxon>
        <taxon>Pezizomycotina</taxon>
        <taxon>Lecanoromycetes</taxon>
        <taxon>OSLEUM clade</taxon>
        <taxon>Lecanoromycetidae</taxon>
        <taxon>Caliciales</taxon>
        <taxon>Physciaceae</taxon>
        <taxon>Heterodermia</taxon>
    </lineage>
</organism>
<feature type="binding site" evidence="4">
    <location>
        <position position="518"/>
    </location>
    <ligand>
        <name>Zn(2+)</name>
        <dbReference type="ChEBI" id="CHEBI:29105"/>
        <label>1</label>
    </ligand>
</feature>
<dbReference type="CDD" id="cd00842">
    <property type="entry name" value="MPP_ASMase"/>
    <property type="match status" value="1"/>
</dbReference>
<dbReference type="SUPFAM" id="SSF56300">
    <property type="entry name" value="Metallo-dependent phosphatases"/>
    <property type="match status" value="1"/>
</dbReference>
<evidence type="ECO:0000313" key="9">
    <source>
        <dbReference type="Proteomes" id="UP000664521"/>
    </source>
</evidence>
<dbReference type="GO" id="GO:0046872">
    <property type="term" value="F:metal ion binding"/>
    <property type="evidence" value="ECO:0007669"/>
    <property type="project" value="UniProtKB-KW"/>
</dbReference>
<evidence type="ECO:0000256" key="6">
    <source>
        <dbReference type="SAM" id="SignalP"/>
    </source>
</evidence>
<sequence length="691" mass="75517">MRLRQGIIAASLCISQVAWTQSSPEASLGPSAYTVTAGFPTSAFPSYYIPPATTQEPQPILHDPALNITYPLNLTDPDTLPTVDNDPIFYPQPTANVSNATAASLVQAAISNITGIIEAGNGASNCTRCQAALAVAKSVAQIAPTRVPDLLVTLCKRFKFSSNATCQNEFEATSFGAIWTQVLVFADVSGLDGRYICNDLSKTFCPVPKVSHLDTTDLFPKPKPANASAPKASGELVKVLHLSDFHLDPRYAVASEANCTSGMCCRTNVHASGLTLPEIELPAPLYGAFKCDTPYYLGLAALQSIGPLTGTTKDSPFAWTIYTGDLVSHDSQNQLSRAYVEYTEYSVYSMFREYIGSPVFPVLGNHDSNPEAIDAPHSEPDGLGQQFSWNYDHVAALWQQNGWINSTTAQEARLHYGAYSVKNQYGLRIITLNTDFWYRSNFLNYYNTSNPDVSGMQAFLIQELQGAEDAGERVWIIGHVLTGWDGSNPLPNPTDLFYQIVDRYSPHVIANVFFGHTHEDQFMIYYANNASDISSANALTTGWIGPSVTPLTNLNSGFRMYEVDTGSFDIYDAYTWYSDVSSFPDLNTSSTGPTYQIEYSTREAYEIGWPDDAPLNATYWHAVTEAMEKDIGLVSKFNTFEGKSSVMTPNCTNEACAKAKICYMRSGSAPLGRQCPQGYGSVQQAFTPAST</sequence>
<comment type="similarity">
    <text evidence="3">Belongs to the acid sphingomyelinase family.</text>
</comment>
<feature type="signal peptide" evidence="6">
    <location>
        <begin position="1"/>
        <end position="20"/>
    </location>
</feature>
<keyword evidence="4" id="KW-0479">Metal-binding</keyword>
<feature type="binding site" evidence="4">
    <location>
        <position position="365"/>
    </location>
    <ligand>
        <name>Zn(2+)</name>
        <dbReference type="ChEBI" id="CHEBI:29105"/>
        <label>2</label>
    </ligand>
</feature>
<feature type="disulfide bond" evidence="5">
    <location>
        <begin position="126"/>
        <end position="205"/>
    </location>
</feature>
<keyword evidence="6" id="KW-0732">Signal</keyword>
<keyword evidence="2" id="KW-0325">Glycoprotein</keyword>
<comment type="cofactor">
    <cofactor evidence="4">
        <name>Zn(2+)</name>
        <dbReference type="ChEBI" id="CHEBI:29105"/>
    </cofactor>
    <text evidence="4">Binds 2 Zn(2+) ions per subunit.</text>
</comment>